<dbReference type="RefSeq" id="WP_317957948.1">
    <property type="nucleotide sequence ID" value="NZ_BSKO01000001.1"/>
</dbReference>
<dbReference type="PRINTS" id="PR00778">
    <property type="entry name" value="HTHARSR"/>
</dbReference>
<dbReference type="NCBIfam" id="NF033788">
    <property type="entry name" value="HTH_metalloreg"/>
    <property type="match status" value="1"/>
</dbReference>
<dbReference type="PROSITE" id="PS50987">
    <property type="entry name" value="HTH_ARSR_2"/>
    <property type="match status" value="1"/>
</dbReference>
<accession>A0ABQ5TIA0</accession>
<evidence type="ECO:0000313" key="5">
    <source>
        <dbReference type="EMBL" id="GLO65842.1"/>
    </source>
</evidence>
<dbReference type="InterPro" id="IPR036390">
    <property type="entry name" value="WH_DNA-bd_sf"/>
</dbReference>
<evidence type="ECO:0000256" key="1">
    <source>
        <dbReference type="ARBA" id="ARBA00023015"/>
    </source>
</evidence>
<dbReference type="CDD" id="cd00090">
    <property type="entry name" value="HTH_ARSR"/>
    <property type="match status" value="1"/>
</dbReference>
<organism evidence="5 6">
    <name type="scientific">Oceanobacillus kimchii</name>
    <dbReference type="NCBI Taxonomy" id="746691"/>
    <lineage>
        <taxon>Bacteria</taxon>
        <taxon>Bacillati</taxon>
        <taxon>Bacillota</taxon>
        <taxon>Bacilli</taxon>
        <taxon>Bacillales</taxon>
        <taxon>Bacillaceae</taxon>
        <taxon>Oceanobacillus</taxon>
    </lineage>
</organism>
<protein>
    <submittedName>
        <fullName evidence="5">HTH-type transcriptional repressor CzrA</fullName>
    </submittedName>
</protein>
<feature type="domain" description="HTH arsR-type" evidence="4">
    <location>
        <begin position="6"/>
        <end position="100"/>
    </location>
</feature>
<dbReference type="InterPro" id="IPR001845">
    <property type="entry name" value="HTH_ArsR_DNA-bd_dom"/>
</dbReference>
<evidence type="ECO:0000256" key="3">
    <source>
        <dbReference type="ARBA" id="ARBA00023163"/>
    </source>
</evidence>
<dbReference type="SMART" id="SM00418">
    <property type="entry name" value="HTH_ARSR"/>
    <property type="match status" value="1"/>
</dbReference>
<keyword evidence="3" id="KW-0804">Transcription</keyword>
<dbReference type="PANTHER" id="PTHR43132">
    <property type="entry name" value="ARSENICAL RESISTANCE OPERON REPRESSOR ARSR-RELATED"/>
    <property type="match status" value="1"/>
</dbReference>
<comment type="caution">
    <text evidence="5">The sequence shown here is derived from an EMBL/GenBank/DDBJ whole genome shotgun (WGS) entry which is preliminary data.</text>
</comment>
<dbReference type="PANTHER" id="PTHR43132:SF6">
    <property type="entry name" value="HTH-TYPE TRANSCRIPTIONAL REPRESSOR CZRA"/>
    <property type="match status" value="1"/>
</dbReference>
<evidence type="ECO:0000256" key="2">
    <source>
        <dbReference type="ARBA" id="ARBA00023125"/>
    </source>
</evidence>
<keyword evidence="2" id="KW-0238">DNA-binding</keyword>
<dbReference type="EMBL" id="BSKO01000001">
    <property type="protein sequence ID" value="GLO65842.1"/>
    <property type="molecule type" value="Genomic_DNA"/>
</dbReference>
<proteinExistence type="predicted"/>
<reference evidence="5 6" key="1">
    <citation type="submission" date="2023-02" db="EMBL/GenBank/DDBJ databases">
        <title>Oceanobacillus kimchii IFOP_LL358 isolated form Alexandrium catenella lab strain.</title>
        <authorList>
            <person name="Gajardo G."/>
            <person name="Ueki S."/>
            <person name="Maruyama F."/>
        </authorList>
    </citation>
    <scope>NUCLEOTIDE SEQUENCE [LARGE SCALE GENOMIC DNA]</scope>
    <source>
        <strain evidence="5 6">IFOP_LL358</strain>
    </source>
</reference>
<evidence type="ECO:0000259" key="4">
    <source>
        <dbReference type="PROSITE" id="PS50987"/>
    </source>
</evidence>
<dbReference type="InterPro" id="IPR011991">
    <property type="entry name" value="ArsR-like_HTH"/>
</dbReference>
<evidence type="ECO:0000313" key="6">
    <source>
        <dbReference type="Proteomes" id="UP001275436"/>
    </source>
</evidence>
<name>A0ABQ5TIA0_9BACI</name>
<dbReference type="Proteomes" id="UP001275436">
    <property type="component" value="Unassembled WGS sequence"/>
</dbReference>
<dbReference type="Pfam" id="PF01022">
    <property type="entry name" value="HTH_5"/>
    <property type="match status" value="1"/>
</dbReference>
<dbReference type="SUPFAM" id="SSF46785">
    <property type="entry name" value="Winged helix' DNA-binding domain"/>
    <property type="match status" value="1"/>
</dbReference>
<keyword evidence="6" id="KW-1185">Reference proteome</keyword>
<gene>
    <name evidence="5" type="primary">czrA_1</name>
    <name evidence="5" type="ORF">MACH08_16260</name>
</gene>
<keyword evidence="1" id="KW-0805">Transcription regulation</keyword>
<sequence>MSINYLEENSIEHISQIFKALSDPTRISILHLLFQQECSVNEIVKHLNLTQSAISHQLKYLRQLHLVKKRREKNMYFYSPDDEHVIKLLEQAIEHMKHTTKEE</sequence>
<dbReference type="InterPro" id="IPR036388">
    <property type="entry name" value="WH-like_DNA-bd_sf"/>
</dbReference>
<dbReference type="Gene3D" id="1.10.10.10">
    <property type="entry name" value="Winged helix-like DNA-binding domain superfamily/Winged helix DNA-binding domain"/>
    <property type="match status" value="1"/>
</dbReference>
<dbReference type="InterPro" id="IPR051011">
    <property type="entry name" value="Metal_resp_trans_reg"/>
</dbReference>